<dbReference type="OrthoDB" id="2646305at2759"/>
<dbReference type="EMBL" id="LVVM01005196">
    <property type="protein sequence ID" value="OJA11167.1"/>
    <property type="molecule type" value="Genomic_DNA"/>
</dbReference>
<proteinExistence type="predicted"/>
<dbReference type="Gene3D" id="1.20.1280.50">
    <property type="match status" value="1"/>
</dbReference>
<feature type="domain" description="F-box" evidence="2">
    <location>
        <begin position="86"/>
        <end position="143"/>
    </location>
</feature>
<dbReference type="Proteomes" id="UP000183567">
    <property type="component" value="Unassembled WGS sequence"/>
</dbReference>
<feature type="coiled-coil region" evidence="1">
    <location>
        <begin position="44"/>
        <end position="71"/>
    </location>
</feature>
<keyword evidence="4" id="KW-1185">Reference proteome</keyword>
<dbReference type="STRING" id="180088.A0A1J8PRM6"/>
<protein>
    <recommendedName>
        <fullName evidence="2">F-box domain-containing protein</fullName>
    </recommendedName>
</protein>
<dbReference type="SUPFAM" id="SSF81383">
    <property type="entry name" value="F-box domain"/>
    <property type="match status" value="1"/>
</dbReference>
<dbReference type="PROSITE" id="PS50181">
    <property type="entry name" value="FBOX"/>
    <property type="match status" value="1"/>
</dbReference>
<keyword evidence="1" id="KW-0175">Coiled coil</keyword>
<dbReference type="InterPro" id="IPR001810">
    <property type="entry name" value="F-box_dom"/>
</dbReference>
<gene>
    <name evidence="3" type="ORF">AZE42_09992</name>
</gene>
<name>A0A1J8PRM6_9AGAM</name>
<dbReference type="AlphaFoldDB" id="A0A1J8PRM6"/>
<evidence type="ECO:0000259" key="2">
    <source>
        <dbReference type="PROSITE" id="PS50181"/>
    </source>
</evidence>
<dbReference type="Pfam" id="PF12937">
    <property type="entry name" value="F-box-like"/>
    <property type="match status" value="1"/>
</dbReference>
<organism evidence="3 4">
    <name type="scientific">Rhizopogon vesiculosus</name>
    <dbReference type="NCBI Taxonomy" id="180088"/>
    <lineage>
        <taxon>Eukaryota</taxon>
        <taxon>Fungi</taxon>
        <taxon>Dikarya</taxon>
        <taxon>Basidiomycota</taxon>
        <taxon>Agaricomycotina</taxon>
        <taxon>Agaricomycetes</taxon>
        <taxon>Agaricomycetidae</taxon>
        <taxon>Boletales</taxon>
        <taxon>Suillineae</taxon>
        <taxon>Rhizopogonaceae</taxon>
        <taxon>Rhizopogon</taxon>
    </lineage>
</organism>
<evidence type="ECO:0000313" key="3">
    <source>
        <dbReference type="EMBL" id="OJA11167.1"/>
    </source>
</evidence>
<dbReference type="InterPro" id="IPR036047">
    <property type="entry name" value="F-box-like_dom_sf"/>
</dbReference>
<accession>A0A1J8PRM6</accession>
<reference evidence="3 4" key="1">
    <citation type="submission" date="2016-03" db="EMBL/GenBank/DDBJ databases">
        <title>Comparative genomics of the ectomycorrhizal sister species Rhizopogon vinicolor and Rhizopogon vesiculosus (Basidiomycota: Boletales) reveals a divergence of the mating type B locus.</title>
        <authorList>
            <person name="Mujic A.B."/>
            <person name="Kuo A."/>
            <person name="Tritt A."/>
            <person name="Lipzen A."/>
            <person name="Chen C."/>
            <person name="Johnson J."/>
            <person name="Sharma A."/>
            <person name="Barry K."/>
            <person name="Grigoriev I.V."/>
            <person name="Spatafora J.W."/>
        </authorList>
    </citation>
    <scope>NUCLEOTIDE SEQUENCE [LARGE SCALE GENOMIC DNA]</scope>
    <source>
        <strain evidence="3 4">AM-OR11-056</strain>
    </source>
</reference>
<evidence type="ECO:0000256" key="1">
    <source>
        <dbReference type="SAM" id="Coils"/>
    </source>
</evidence>
<sequence length="440" mass="49665">MDPLPVSSAEQLGVFLCTINSSCTPLTVEVKEAQLALQRDGDELLHIESTINNLRAEIEAIHKRISLQQETRRAVQARIFTNKARISPVRFLPTEILQHIFKACLPNDQYIIPYTQSAPLLLCQICRRWRDVAEATPELWSSIYVQDWGVWTAELYLEMVVRWLAASRTRPLAIRVVCHQKWNRFRQCDLVQSRLLRLLVSHSARLHDLHIQATHGYIDAFLAGGSPAVKHILISVIPTVSPNYAHPLPLCSNITHLGLCGRDASTNLIPPATFHQITHLTLDRLGAEINFMEILIEFPALVQLKARLFGIMDVTCPSPDAVPLKHCALEILSIYLSGDVIQFGKVTPLARTFDSLSLPALRELAFVALDPGREASVDDWLPDSVKALFARSSRSAKRLIYRNFRRLLDTNGLREQLRSVAVDLTVDNMNFDFPSYDMLV</sequence>
<comment type="caution">
    <text evidence="3">The sequence shown here is derived from an EMBL/GenBank/DDBJ whole genome shotgun (WGS) entry which is preliminary data.</text>
</comment>
<evidence type="ECO:0000313" key="4">
    <source>
        <dbReference type="Proteomes" id="UP000183567"/>
    </source>
</evidence>